<dbReference type="GO" id="GO:0017183">
    <property type="term" value="P:protein histidyl modification to diphthamide"/>
    <property type="evidence" value="ECO:0007669"/>
    <property type="project" value="TreeGrafter"/>
</dbReference>
<organism evidence="2 3">
    <name type="scientific">candidate division MSBL1 archaeon SCGC-AAA261D19</name>
    <dbReference type="NCBI Taxonomy" id="1698273"/>
    <lineage>
        <taxon>Archaea</taxon>
        <taxon>Methanobacteriati</taxon>
        <taxon>Methanobacteriota</taxon>
        <taxon>candidate division MSBL1</taxon>
    </lineage>
</organism>
<dbReference type="Gene3D" id="3.40.50.620">
    <property type="entry name" value="HUPs"/>
    <property type="match status" value="1"/>
</dbReference>
<dbReference type="InterPro" id="IPR030662">
    <property type="entry name" value="DPH6/MJ0570"/>
</dbReference>
<feature type="domain" description="Diphthamide synthase" evidence="1">
    <location>
        <begin position="2"/>
        <end position="206"/>
    </location>
</feature>
<reference evidence="2 3" key="1">
    <citation type="journal article" date="2016" name="Sci. Rep.">
        <title>Metabolic traits of an uncultured archaeal lineage -MSBL1- from brine pools of the Red Sea.</title>
        <authorList>
            <person name="Mwirichia R."/>
            <person name="Alam I."/>
            <person name="Rashid M."/>
            <person name="Vinu M."/>
            <person name="Ba-Alawi W."/>
            <person name="Anthony Kamau A."/>
            <person name="Kamanda Ngugi D."/>
            <person name="Goker M."/>
            <person name="Klenk H.P."/>
            <person name="Bajic V."/>
            <person name="Stingl U."/>
        </authorList>
    </citation>
    <scope>NUCLEOTIDE SEQUENCE [LARGE SCALE GENOMIC DNA]</scope>
    <source>
        <strain evidence="2">SCGC-AAA261D19</strain>
    </source>
</reference>
<dbReference type="InterPro" id="IPR014729">
    <property type="entry name" value="Rossmann-like_a/b/a_fold"/>
</dbReference>
<gene>
    <name evidence="2" type="ORF">AKJ43_00330</name>
</gene>
<sequence>MTVFCSWSGGKESTLALNRAVKEGLEVDCIVNVVPSEGSAVGHGLPPEFYRLQAEGMGLEARQVETDWEGYEENFSGLLREIGPDRGVFGDVYLQDHREWVERKAEELGFEPIEPLWGDDPEDLYREFLNEGFEGKIVKVKPERVSPEWLGRALDEDFLGYLREEGVCPIGENGEYHTATLSGPLFKRKIELKIGGQIEFGSDRIIELEGFRLV</sequence>
<comment type="caution">
    <text evidence="2">The sequence shown here is derived from an EMBL/GenBank/DDBJ whole genome shotgun (WGS) entry which is preliminary data.</text>
</comment>
<dbReference type="SUPFAM" id="SSF52402">
    <property type="entry name" value="Adenine nucleotide alpha hydrolases-like"/>
    <property type="match status" value="1"/>
</dbReference>
<dbReference type="Pfam" id="PF01902">
    <property type="entry name" value="Diphthami_syn_2"/>
    <property type="match status" value="1"/>
</dbReference>
<name>A0A133V8U8_9EURY</name>
<evidence type="ECO:0000313" key="3">
    <source>
        <dbReference type="Proteomes" id="UP000070400"/>
    </source>
</evidence>
<evidence type="ECO:0000259" key="1">
    <source>
        <dbReference type="Pfam" id="PF01902"/>
    </source>
</evidence>
<keyword evidence="3" id="KW-1185">Reference proteome</keyword>
<proteinExistence type="predicted"/>
<dbReference type="EMBL" id="LHXX01000002">
    <property type="protein sequence ID" value="KXB02863.1"/>
    <property type="molecule type" value="Genomic_DNA"/>
</dbReference>
<dbReference type="GO" id="GO:0017178">
    <property type="term" value="F:diphthine-ammonia ligase activity"/>
    <property type="evidence" value="ECO:0007669"/>
    <property type="project" value="TreeGrafter"/>
</dbReference>
<accession>A0A133V8U8</accession>
<dbReference type="NCBIfam" id="TIGR00290">
    <property type="entry name" value="MJ0570_dom"/>
    <property type="match status" value="1"/>
</dbReference>
<protein>
    <recommendedName>
        <fullName evidence="1">Diphthamide synthase domain-containing protein</fullName>
    </recommendedName>
</protein>
<dbReference type="Proteomes" id="UP000070400">
    <property type="component" value="Unassembled WGS sequence"/>
</dbReference>
<evidence type="ECO:0000313" key="2">
    <source>
        <dbReference type="EMBL" id="KXB02863.1"/>
    </source>
</evidence>
<dbReference type="CDD" id="cd01994">
    <property type="entry name" value="AANH_PF0828-like"/>
    <property type="match status" value="1"/>
</dbReference>
<dbReference type="AlphaFoldDB" id="A0A133V8U8"/>
<dbReference type="PANTHER" id="PTHR12196">
    <property type="entry name" value="DOMAIN OF UNKNOWN FUNCTION 71 DUF71 -CONTAINING PROTEIN"/>
    <property type="match status" value="1"/>
</dbReference>
<dbReference type="PANTHER" id="PTHR12196:SF2">
    <property type="entry name" value="DIPHTHINE--AMMONIA LIGASE"/>
    <property type="match status" value="1"/>
</dbReference>
<dbReference type="InterPro" id="IPR002761">
    <property type="entry name" value="Diphthami_syn_dom"/>
</dbReference>
<dbReference type="Gene3D" id="3.90.1490.10">
    <property type="entry name" value="putative n-type atp pyrophosphatase, domain 2"/>
    <property type="match status" value="1"/>
</dbReference>